<dbReference type="PANTHER" id="PTHR31286">
    <property type="entry name" value="GLYCINE-RICH CELL WALL STRUCTURAL PROTEIN 1.8-LIKE"/>
    <property type="match status" value="1"/>
</dbReference>
<evidence type="ECO:0000313" key="1">
    <source>
        <dbReference type="EMBL" id="GAA0164490.1"/>
    </source>
</evidence>
<dbReference type="PANTHER" id="PTHR31286:SF180">
    <property type="entry name" value="OS10G0362600 PROTEIN"/>
    <property type="match status" value="1"/>
</dbReference>
<dbReference type="InterPro" id="IPR040256">
    <property type="entry name" value="At4g02000-like"/>
</dbReference>
<evidence type="ECO:0000313" key="2">
    <source>
        <dbReference type="Proteomes" id="UP001454036"/>
    </source>
</evidence>
<dbReference type="Proteomes" id="UP001454036">
    <property type="component" value="Unassembled WGS sequence"/>
</dbReference>
<organism evidence="1 2">
    <name type="scientific">Lithospermum erythrorhizon</name>
    <name type="common">Purple gromwell</name>
    <name type="synonym">Lithospermum officinale var. erythrorhizon</name>
    <dbReference type="NCBI Taxonomy" id="34254"/>
    <lineage>
        <taxon>Eukaryota</taxon>
        <taxon>Viridiplantae</taxon>
        <taxon>Streptophyta</taxon>
        <taxon>Embryophyta</taxon>
        <taxon>Tracheophyta</taxon>
        <taxon>Spermatophyta</taxon>
        <taxon>Magnoliopsida</taxon>
        <taxon>eudicotyledons</taxon>
        <taxon>Gunneridae</taxon>
        <taxon>Pentapetalae</taxon>
        <taxon>asterids</taxon>
        <taxon>lamiids</taxon>
        <taxon>Boraginales</taxon>
        <taxon>Boraginaceae</taxon>
        <taxon>Boraginoideae</taxon>
        <taxon>Lithospermeae</taxon>
        <taxon>Lithospermum</taxon>
    </lineage>
</organism>
<name>A0AAV3QLT4_LITER</name>
<keyword evidence="2" id="KW-1185">Reference proteome</keyword>
<protein>
    <recommendedName>
        <fullName evidence="3">DUF4283 domain-containing protein</fullName>
    </recommendedName>
</protein>
<sequence length="154" mass="17195">MFGKIGSFLGTPLFADAATSDMSRISYARIYVEIEAIKEIPNVVPLVNESGAEFLQKVECEWKPPLCEHCRLFGHEVDRCRYGGKVQIIDEIRGGRVRKIWRPKVINEDVIRDNGGIVENGHQAPPQEEKDSIVNTISPQKLVLPAVTVEVANP</sequence>
<gene>
    <name evidence="1" type="ORF">LIER_20110</name>
</gene>
<dbReference type="AlphaFoldDB" id="A0AAV3QLT4"/>
<evidence type="ECO:0008006" key="3">
    <source>
        <dbReference type="Google" id="ProtNLM"/>
    </source>
</evidence>
<reference evidence="1 2" key="1">
    <citation type="submission" date="2024-01" db="EMBL/GenBank/DDBJ databases">
        <title>The complete chloroplast genome sequence of Lithospermum erythrorhizon: insights into the phylogenetic relationship among Boraginaceae species and the maternal lineages of purple gromwells.</title>
        <authorList>
            <person name="Okada T."/>
            <person name="Watanabe K."/>
        </authorList>
    </citation>
    <scope>NUCLEOTIDE SEQUENCE [LARGE SCALE GENOMIC DNA]</scope>
</reference>
<accession>A0AAV3QLT4</accession>
<proteinExistence type="predicted"/>
<dbReference type="EMBL" id="BAABME010005062">
    <property type="protein sequence ID" value="GAA0164490.1"/>
    <property type="molecule type" value="Genomic_DNA"/>
</dbReference>
<comment type="caution">
    <text evidence="1">The sequence shown here is derived from an EMBL/GenBank/DDBJ whole genome shotgun (WGS) entry which is preliminary data.</text>
</comment>